<dbReference type="GO" id="GO:0051537">
    <property type="term" value="F:2 iron, 2 sulfur cluster binding"/>
    <property type="evidence" value="ECO:0007669"/>
    <property type="project" value="UniProtKB-KW"/>
</dbReference>
<evidence type="ECO:0000313" key="7">
    <source>
        <dbReference type="Proteomes" id="UP000054870"/>
    </source>
</evidence>
<comment type="caution">
    <text evidence="6">The sequence shown here is derived from an EMBL/GenBank/DDBJ whole genome shotgun (WGS) entry which is preliminary data.</text>
</comment>
<dbReference type="Pfam" id="PF00355">
    <property type="entry name" value="Rieske"/>
    <property type="match status" value="1"/>
</dbReference>
<dbReference type="SUPFAM" id="SSF50022">
    <property type="entry name" value="ISP domain"/>
    <property type="match status" value="1"/>
</dbReference>
<evidence type="ECO:0000256" key="1">
    <source>
        <dbReference type="ARBA" id="ARBA00022714"/>
    </source>
</evidence>
<keyword evidence="2" id="KW-0479">Metal-binding</keyword>
<dbReference type="PROSITE" id="PS51296">
    <property type="entry name" value="RIESKE"/>
    <property type="match status" value="1"/>
</dbReference>
<evidence type="ECO:0000256" key="2">
    <source>
        <dbReference type="ARBA" id="ARBA00022723"/>
    </source>
</evidence>
<feature type="domain" description="Rieske" evidence="5">
    <location>
        <begin position="4"/>
        <end position="73"/>
    </location>
</feature>
<organism evidence="6 7">
    <name type="scientific">Caballeronia catudaia</name>
    <dbReference type="NCBI Taxonomy" id="1777136"/>
    <lineage>
        <taxon>Bacteria</taxon>
        <taxon>Pseudomonadati</taxon>
        <taxon>Pseudomonadota</taxon>
        <taxon>Betaproteobacteria</taxon>
        <taxon>Burkholderiales</taxon>
        <taxon>Burkholderiaceae</taxon>
        <taxon>Caballeronia</taxon>
    </lineage>
</organism>
<name>A0A157ZIF5_9BURK</name>
<evidence type="ECO:0000313" key="6">
    <source>
        <dbReference type="EMBL" id="SAK45266.1"/>
    </source>
</evidence>
<gene>
    <name evidence="6" type="ORF">AWB75_00760</name>
</gene>
<dbReference type="InterPro" id="IPR036922">
    <property type="entry name" value="Rieske_2Fe-2S_sf"/>
</dbReference>
<protein>
    <submittedName>
        <fullName evidence="6">Aromatic hydrocarbons catabolism-related dioxygenase</fullName>
    </submittedName>
</protein>
<sequence>MALKFAAKLADLVEDEPLGVTIGEQHIALYLLNDEVHATHNVCTRQFALLSEGYMEDGCIECPLHQGRFDIRTARRAGGSRRGLHRSLMRTIAERRT</sequence>
<keyword evidence="3" id="KW-0408">Iron</keyword>
<dbReference type="Gene3D" id="2.102.10.10">
    <property type="entry name" value="Rieske [2Fe-2S] iron-sulphur domain"/>
    <property type="match status" value="1"/>
</dbReference>
<keyword evidence="6" id="KW-0560">Oxidoreductase</keyword>
<dbReference type="EMBL" id="FCOF02000003">
    <property type="protein sequence ID" value="SAK45266.1"/>
    <property type="molecule type" value="Genomic_DNA"/>
</dbReference>
<proteinExistence type="predicted"/>
<accession>A0A157ZIF5</accession>
<evidence type="ECO:0000256" key="3">
    <source>
        <dbReference type="ARBA" id="ARBA00023004"/>
    </source>
</evidence>
<keyword evidence="7" id="KW-1185">Reference proteome</keyword>
<dbReference type="GO" id="GO:0046872">
    <property type="term" value="F:metal ion binding"/>
    <property type="evidence" value="ECO:0007669"/>
    <property type="project" value="UniProtKB-KW"/>
</dbReference>
<dbReference type="RefSeq" id="WP_235011958.1">
    <property type="nucleotide sequence ID" value="NZ_FCOF02000003.1"/>
</dbReference>
<reference evidence="6" key="1">
    <citation type="submission" date="2016-01" db="EMBL/GenBank/DDBJ databases">
        <authorList>
            <person name="Peeters C."/>
        </authorList>
    </citation>
    <scope>NUCLEOTIDE SEQUENCE [LARGE SCALE GENOMIC DNA]</scope>
    <source>
        <strain evidence="6">LMG 29318</strain>
    </source>
</reference>
<dbReference type="Proteomes" id="UP000054870">
    <property type="component" value="Unassembled WGS sequence"/>
</dbReference>
<keyword evidence="6" id="KW-0223">Dioxygenase</keyword>
<evidence type="ECO:0000259" key="5">
    <source>
        <dbReference type="PROSITE" id="PS51296"/>
    </source>
</evidence>
<dbReference type="GO" id="GO:0051213">
    <property type="term" value="F:dioxygenase activity"/>
    <property type="evidence" value="ECO:0007669"/>
    <property type="project" value="UniProtKB-KW"/>
</dbReference>
<keyword evidence="4" id="KW-0411">Iron-sulfur</keyword>
<keyword evidence="1" id="KW-0001">2Fe-2S</keyword>
<dbReference type="InterPro" id="IPR017941">
    <property type="entry name" value="Rieske_2Fe-2S"/>
</dbReference>
<evidence type="ECO:0000256" key="4">
    <source>
        <dbReference type="ARBA" id="ARBA00023014"/>
    </source>
</evidence>
<dbReference type="AlphaFoldDB" id="A0A157ZIF5"/>